<keyword evidence="2" id="KW-0449">Lipoprotein</keyword>
<dbReference type="Gene3D" id="2.20.200.10">
    <property type="entry name" value="Outer membrane efflux proteins (OEP)"/>
    <property type="match status" value="1"/>
</dbReference>
<dbReference type="Pfam" id="PF02321">
    <property type="entry name" value="OEP"/>
    <property type="match status" value="2"/>
</dbReference>
<dbReference type="InterPro" id="IPR010131">
    <property type="entry name" value="MdtP/NodT-like"/>
</dbReference>
<dbReference type="GO" id="GO:0015562">
    <property type="term" value="F:efflux transmembrane transporter activity"/>
    <property type="evidence" value="ECO:0007669"/>
    <property type="project" value="InterPro"/>
</dbReference>
<dbReference type="Proteomes" id="UP000612361">
    <property type="component" value="Unassembled WGS sequence"/>
</dbReference>
<comment type="subcellular location">
    <subcellularLocation>
        <location evidence="2">Cell membrane</location>
        <topology evidence="2">Lipid-anchor</topology>
    </subcellularLocation>
</comment>
<dbReference type="GO" id="GO:0005886">
    <property type="term" value="C:plasma membrane"/>
    <property type="evidence" value="ECO:0007669"/>
    <property type="project" value="UniProtKB-SubCell"/>
</dbReference>
<dbReference type="SUPFAM" id="SSF56954">
    <property type="entry name" value="Outer membrane efflux proteins (OEP)"/>
    <property type="match status" value="1"/>
</dbReference>
<protein>
    <submittedName>
        <fullName evidence="3">Efflux transporter outer membrane subunit</fullName>
    </submittedName>
</protein>
<evidence type="ECO:0000256" key="1">
    <source>
        <dbReference type="ARBA" id="ARBA00007613"/>
    </source>
</evidence>
<name>A0A923I6G5_9BURK</name>
<organism evidence="3 4">
    <name type="scientific">Undibacterium rugosum</name>
    <dbReference type="NCBI Taxonomy" id="2762291"/>
    <lineage>
        <taxon>Bacteria</taxon>
        <taxon>Pseudomonadati</taxon>
        <taxon>Pseudomonadota</taxon>
        <taxon>Betaproteobacteria</taxon>
        <taxon>Burkholderiales</taxon>
        <taxon>Oxalobacteraceae</taxon>
        <taxon>Undibacterium</taxon>
    </lineage>
</organism>
<evidence type="ECO:0000313" key="3">
    <source>
        <dbReference type="EMBL" id="MBC3937210.1"/>
    </source>
</evidence>
<dbReference type="PANTHER" id="PTHR30203">
    <property type="entry name" value="OUTER MEMBRANE CATION EFFLUX PROTEIN"/>
    <property type="match status" value="1"/>
</dbReference>
<evidence type="ECO:0000256" key="2">
    <source>
        <dbReference type="RuleBase" id="RU362097"/>
    </source>
</evidence>
<evidence type="ECO:0000313" key="4">
    <source>
        <dbReference type="Proteomes" id="UP000612361"/>
    </source>
</evidence>
<keyword evidence="4" id="KW-1185">Reference proteome</keyword>
<gene>
    <name evidence="3" type="ORF">H8K47_17770</name>
</gene>
<dbReference type="AlphaFoldDB" id="A0A923I6G5"/>
<keyword evidence="2" id="KW-0812">Transmembrane</keyword>
<feature type="chain" id="PRO_5038163726" evidence="2">
    <location>
        <begin position="23"/>
        <end position="509"/>
    </location>
</feature>
<reference evidence="3" key="1">
    <citation type="submission" date="2020-08" db="EMBL/GenBank/DDBJ databases">
        <title>Novel species isolated from subtropical streams in China.</title>
        <authorList>
            <person name="Lu H."/>
        </authorList>
    </citation>
    <scope>NUCLEOTIDE SEQUENCE</scope>
    <source>
        <strain evidence="3">CY7W</strain>
    </source>
</reference>
<feature type="signal peptide" evidence="2">
    <location>
        <begin position="1"/>
        <end position="22"/>
    </location>
</feature>
<dbReference type="PANTHER" id="PTHR30203:SF33">
    <property type="entry name" value="BLR4455 PROTEIN"/>
    <property type="match status" value="1"/>
</dbReference>
<keyword evidence="2" id="KW-0564">Palmitate</keyword>
<dbReference type="InterPro" id="IPR003423">
    <property type="entry name" value="OMP_efflux"/>
</dbReference>
<keyword evidence="2" id="KW-0732">Signal</keyword>
<comment type="caution">
    <text evidence="3">The sequence shown here is derived from an EMBL/GenBank/DDBJ whole genome shotgun (WGS) entry which is preliminary data.</text>
</comment>
<accession>A0A923I6G5</accession>
<dbReference type="RefSeq" id="WP_186882692.1">
    <property type="nucleotide sequence ID" value="NZ_JACOGG010000038.1"/>
</dbReference>
<keyword evidence="2" id="KW-1134">Transmembrane beta strand</keyword>
<keyword evidence="2" id="KW-0472">Membrane</keyword>
<dbReference type="Gene3D" id="1.20.1600.10">
    <property type="entry name" value="Outer membrane efflux proteins (OEP)"/>
    <property type="match status" value="1"/>
</dbReference>
<proteinExistence type="inferred from homology"/>
<comment type="similarity">
    <text evidence="1 2">Belongs to the outer membrane factor (OMF) (TC 1.B.17) family.</text>
</comment>
<dbReference type="EMBL" id="JACOGG010000038">
    <property type="protein sequence ID" value="MBC3937210.1"/>
    <property type="molecule type" value="Genomic_DNA"/>
</dbReference>
<sequence length="509" mass="54517">MMQFLKFLLRLACISVLSACTAGPDYQRPDLLAGHQAGLPQQAVRTGIDVETSADNANYQANDEAVVQLLLPGLNLQNGWWKVFGSESLNQLITTALSNNADLQATNAALKVAQENAAVLRAGFLPSVDASWQPTRQKVADPLASPAASGASFYTLHTAQVSVSYNLDLAGGLKRQNEAAMAQVDAAGFQLQAARMTLVSNVILAVVQEAGLREQLQITQSQLLANRQLADLTRQQKALGVASAADVATQEAALAQAEASVVPVQRALDQQRGQLRVLLGLLPGDKLPVEFTLAQLQLPSQLPLSVPSELLERRPDIRIAEAQLQATNAQVGVAIAARLPNLSLTSSLGSSSLTLANLLKGNSSFWNLGANLTQPVFRGGALLHQQRSAEAQYQQAAAQYRSVVLNAFQNVADTLRALDVDRQQWQLNSKGQQASLRALEIARKQRAAGAIPLQTVLQAQLTEQQASLAFLQARLSRYVDTVALYAAMGINVPESVSSTVSPFTQKEKK</sequence>
<dbReference type="NCBIfam" id="TIGR01845">
    <property type="entry name" value="outer_NodT"/>
    <property type="match status" value="1"/>
</dbReference>